<dbReference type="InterPro" id="IPR036397">
    <property type="entry name" value="RNaseH_sf"/>
</dbReference>
<dbReference type="InterPro" id="IPR043502">
    <property type="entry name" value="DNA/RNA_pol_sf"/>
</dbReference>
<organism evidence="10 11">
    <name type="scientific">Stichopus japonicus</name>
    <name type="common">Sea cucumber</name>
    <dbReference type="NCBI Taxonomy" id="307972"/>
    <lineage>
        <taxon>Eukaryota</taxon>
        <taxon>Metazoa</taxon>
        <taxon>Echinodermata</taxon>
        <taxon>Eleutherozoa</taxon>
        <taxon>Echinozoa</taxon>
        <taxon>Holothuroidea</taxon>
        <taxon>Aspidochirotacea</taxon>
        <taxon>Aspidochirotida</taxon>
        <taxon>Stichopodidae</taxon>
        <taxon>Apostichopus</taxon>
    </lineage>
</organism>
<dbReference type="Proteomes" id="UP000230750">
    <property type="component" value="Unassembled WGS sequence"/>
</dbReference>
<evidence type="ECO:0000313" key="11">
    <source>
        <dbReference type="Proteomes" id="UP000230750"/>
    </source>
</evidence>
<dbReference type="FunFam" id="3.10.10.10:FF:000007">
    <property type="entry name" value="Retrovirus-related Pol polyprotein from transposon 17.6-like Protein"/>
    <property type="match status" value="1"/>
</dbReference>
<name>A0A2G8LS25_STIJA</name>
<keyword evidence="4" id="KW-0540">Nuclease</keyword>
<dbReference type="InterPro" id="IPR001584">
    <property type="entry name" value="Integrase_cat-core"/>
</dbReference>
<dbReference type="SUPFAM" id="SSF56672">
    <property type="entry name" value="DNA/RNA polymerases"/>
    <property type="match status" value="1"/>
</dbReference>
<evidence type="ECO:0000259" key="8">
    <source>
        <dbReference type="PROSITE" id="PS50878"/>
    </source>
</evidence>
<dbReference type="GO" id="GO:0003964">
    <property type="term" value="F:RNA-directed DNA polymerase activity"/>
    <property type="evidence" value="ECO:0007669"/>
    <property type="project" value="UniProtKB-KW"/>
</dbReference>
<dbReference type="EMBL" id="MRZV01000001">
    <property type="protein sequence ID" value="PIK63031.1"/>
    <property type="molecule type" value="Genomic_DNA"/>
</dbReference>
<dbReference type="GO" id="GO:0004519">
    <property type="term" value="F:endonuclease activity"/>
    <property type="evidence" value="ECO:0007669"/>
    <property type="project" value="UniProtKB-KW"/>
</dbReference>
<dbReference type="PROSITE" id="PS50878">
    <property type="entry name" value="RT_POL"/>
    <property type="match status" value="1"/>
</dbReference>
<dbReference type="GO" id="GO:0006508">
    <property type="term" value="P:proteolysis"/>
    <property type="evidence" value="ECO:0007669"/>
    <property type="project" value="UniProtKB-KW"/>
</dbReference>
<dbReference type="Gene3D" id="3.30.420.10">
    <property type="entry name" value="Ribonuclease H-like superfamily/Ribonuclease H"/>
    <property type="match status" value="1"/>
</dbReference>
<evidence type="ECO:0000313" key="10">
    <source>
        <dbReference type="EMBL" id="PIK63031.1"/>
    </source>
</evidence>
<evidence type="ECO:0000256" key="3">
    <source>
        <dbReference type="ARBA" id="ARBA00022695"/>
    </source>
</evidence>
<gene>
    <name evidence="10" type="ORF">BSL78_00038</name>
</gene>
<keyword evidence="1" id="KW-0645">Protease</keyword>
<dbReference type="GO" id="GO:0008233">
    <property type="term" value="F:peptidase activity"/>
    <property type="evidence" value="ECO:0007669"/>
    <property type="project" value="UniProtKB-KW"/>
</dbReference>
<evidence type="ECO:0000256" key="5">
    <source>
        <dbReference type="ARBA" id="ARBA00022759"/>
    </source>
</evidence>
<dbReference type="GO" id="GO:0003676">
    <property type="term" value="F:nucleic acid binding"/>
    <property type="evidence" value="ECO:0007669"/>
    <property type="project" value="InterPro"/>
</dbReference>
<keyword evidence="2" id="KW-0808">Transferase</keyword>
<dbReference type="InterPro" id="IPR043128">
    <property type="entry name" value="Rev_trsase/Diguanyl_cyclase"/>
</dbReference>
<comment type="caution">
    <text evidence="10">The sequence shown here is derived from an EMBL/GenBank/DDBJ whole genome shotgun (WGS) entry which is preliminary data.</text>
</comment>
<keyword evidence="5" id="KW-0255">Endonuclease</keyword>
<dbReference type="GO" id="GO:0015074">
    <property type="term" value="P:DNA integration"/>
    <property type="evidence" value="ECO:0007669"/>
    <property type="project" value="InterPro"/>
</dbReference>
<dbReference type="InterPro" id="IPR000477">
    <property type="entry name" value="RT_dom"/>
</dbReference>
<evidence type="ECO:0000256" key="4">
    <source>
        <dbReference type="ARBA" id="ARBA00022722"/>
    </source>
</evidence>
<evidence type="ECO:0000256" key="2">
    <source>
        <dbReference type="ARBA" id="ARBA00022679"/>
    </source>
</evidence>
<dbReference type="Pfam" id="PF00078">
    <property type="entry name" value="RVT_1"/>
    <property type="match status" value="1"/>
</dbReference>
<proteinExistence type="predicted"/>
<dbReference type="OrthoDB" id="10051443at2759"/>
<dbReference type="Gene3D" id="3.10.10.10">
    <property type="entry name" value="HIV Type 1 Reverse Transcriptase, subunit A, domain 1"/>
    <property type="match status" value="1"/>
</dbReference>
<dbReference type="FunFam" id="3.10.10.10:FF:000029">
    <property type="match status" value="1"/>
</dbReference>
<keyword evidence="11" id="KW-1185">Reference proteome</keyword>
<evidence type="ECO:0000256" key="6">
    <source>
        <dbReference type="ARBA" id="ARBA00022801"/>
    </source>
</evidence>
<feature type="domain" description="Integrase catalytic" evidence="9">
    <location>
        <begin position="1"/>
        <end position="67"/>
    </location>
</feature>
<keyword evidence="6" id="KW-0378">Hydrolase</keyword>
<protein>
    <recommendedName>
        <fullName evidence="12">Reverse transcriptase domain-containing protein</fullName>
    </recommendedName>
</protein>
<feature type="domain" description="Reverse transcriptase" evidence="8">
    <location>
        <begin position="320"/>
        <end position="497"/>
    </location>
</feature>
<dbReference type="Gene3D" id="3.30.70.270">
    <property type="match status" value="1"/>
</dbReference>
<evidence type="ECO:0000256" key="7">
    <source>
        <dbReference type="ARBA" id="ARBA00022918"/>
    </source>
</evidence>
<evidence type="ECO:0000256" key="1">
    <source>
        <dbReference type="ARBA" id="ARBA00022670"/>
    </source>
</evidence>
<dbReference type="PANTHER" id="PTHR37984">
    <property type="entry name" value="PROTEIN CBG26694"/>
    <property type="match status" value="1"/>
</dbReference>
<dbReference type="PROSITE" id="PS50994">
    <property type="entry name" value="INTEGRASE"/>
    <property type="match status" value="1"/>
</dbReference>
<keyword evidence="7" id="KW-0695">RNA-directed DNA polymerase</keyword>
<dbReference type="InterPro" id="IPR050951">
    <property type="entry name" value="Retrovirus_Pol_polyprotein"/>
</dbReference>
<keyword evidence="3" id="KW-0548">Nucleotidyltransferase</keyword>
<accession>A0A2G8LS25</accession>
<dbReference type="CDD" id="cd01647">
    <property type="entry name" value="RT_LTR"/>
    <property type="match status" value="1"/>
</dbReference>
<evidence type="ECO:0000259" key="9">
    <source>
        <dbReference type="PROSITE" id="PS50994"/>
    </source>
</evidence>
<reference evidence="10 11" key="1">
    <citation type="journal article" date="2017" name="PLoS Biol.">
        <title>The sea cucumber genome provides insights into morphological evolution and visceral regeneration.</title>
        <authorList>
            <person name="Zhang X."/>
            <person name="Sun L."/>
            <person name="Yuan J."/>
            <person name="Sun Y."/>
            <person name="Gao Y."/>
            <person name="Zhang L."/>
            <person name="Li S."/>
            <person name="Dai H."/>
            <person name="Hamel J.F."/>
            <person name="Liu C."/>
            <person name="Yu Y."/>
            <person name="Liu S."/>
            <person name="Lin W."/>
            <person name="Guo K."/>
            <person name="Jin S."/>
            <person name="Xu P."/>
            <person name="Storey K.B."/>
            <person name="Huan P."/>
            <person name="Zhang T."/>
            <person name="Zhou Y."/>
            <person name="Zhang J."/>
            <person name="Lin C."/>
            <person name="Li X."/>
            <person name="Xing L."/>
            <person name="Huo D."/>
            <person name="Sun M."/>
            <person name="Wang L."/>
            <person name="Mercier A."/>
            <person name="Li F."/>
            <person name="Yang H."/>
            <person name="Xiang J."/>
        </authorList>
    </citation>
    <scope>NUCLEOTIDE SEQUENCE [LARGE SCALE GENOMIC DNA]</scope>
    <source>
        <strain evidence="10">Shaxun</strain>
        <tissue evidence="10">Muscle</tissue>
    </source>
</reference>
<sequence>MNTSPYHPMCNGLVEKFNGTLKRMLRRMCSERPSDWDRYLPALLFAYREAPQESLGFSPFELLYGRTVRGPLCILKELWTGTNISDEVKTTYQYIVDLRERLDSTCKIAQEELAKSSKRYRRYYNARAKERKFKVNDDVLLLLPTEHNKLTMQWKGPFRIVGKVAQNDYKIDIRGNGKTFHANLLKKYVSRENTNEANGSNAKEGQTGSEHAAVCCTKAHVSVVEDNEESSVETKIDLLPLRQKENFCDVNVSSERNEIEKVEVNKLLEKYSDVLTDLPGSTILMYHAIHLTTECPVRSRAYPVPLAVQNTVKNELETMISMDVIEKSESPYASPIVLVRKPDGTNRFCVDFRKLNKITVFDPEPIPNPDELMTKLATAKYFTKIDLSKGYWQIPVQISDRPKTAFITSHGLFQFKVLPFGLVNAPAIFTRMMRKLLEGQANVVNYIDDVLVYTESWEEHLIILTSVFEKLRNAGLTARPTKCFVGYKSLDFLGHICGRGCG</sequence>
<dbReference type="AlphaFoldDB" id="A0A2G8LS25"/>
<dbReference type="PANTHER" id="PTHR37984:SF5">
    <property type="entry name" value="PROTEIN NYNRIN-LIKE"/>
    <property type="match status" value="1"/>
</dbReference>
<evidence type="ECO:0008006" key="12">
    <source>
        <dbReference type="Google" id="ProtNLM"/>
    </source>
</evidence>
<dbReference type="InterPro" id="IPR012337">
    <property type="entry name" value="RNaseH-like_sf"/>
</dbReference>
<dbReference type="SUPFAM" id="SSF53098">
    <property type="entry name" value="Ribonuclease H-like"/>
    <property type="match status" value="1"/>
</dbReference>